<evidence type="ECO:0000313" key="3">
    <source>
        <dbReference type="Proteomes" id="UP001310594"/>
    </source>
</evidence>
<feature type="compositionally biased region" description="Polar residues" evidence="1">
    <location>
        <begin position="185"/>
        <end position="198"/>
    </location>
</feature>
<feature type="region of interest" description="Disordered" evidence="1">
    <location>
        <begin position="185"/>
        <end position="204"/>
    </location>
</feature>
<reference evidence="2" key="1">
    <citation type="submission" date="2023-08" db="EMBL/GenBank/DDBJ databases">
        <title>Black Yeasts Isolated from many extreme environments.</title>
        <authorList>
            <person name="Coleine C."/>
            <person name="Stajich J.E."/>
            <person name="Selbmann L."/>
        </authorList>
    </citation>
    <scope>NUCLEOTIDE SEQUENCE</scope>
    <source>
        <strain evidence="2">CCFEE 5810</strain>
    </source>
</reference>
<protein>
    <submittedName>
        <fullName evidence="2">Uncharacterized protein</fullName>
    </submittedName>
</protein>
<gene>
    <name evidence="2" type="ORF">LTR97_002435</name>
</gene>
<evidence type="ECO:0000313" key="2">
    <source>
        <dbReference type="EMBL" id="KAK5705317.1"/>
    </source>
</evidence>
<feature type="region of interest" description="Disordered" evidence="1">
    <location>
        <begin position="277"/>
        <end position="340"/>
    </location>
</feature>
<dbReference type="AlphaFoldDB" id="A0AAN7WH47"/>
<organism evidence="2 3">
    <name type="scientific">Elasticomyces elasticus</name>
    <dbReference type="NCBI Taxonomy" id="574655"/>
    <lineage>
        <taxon>Eukaryota</taxon>
        <taxon>Fungi</taxon>
        <taxon>Dikarya</taxon>
        <taxon>Ascomycota</taxon>
        <taxon>Pezizomycotina</taxon>
        <taxon>Dothideomycetes</taxon>
        <taxon>Dothideomycetidae</taxon>
        <taxon>Mycosphaerellales</taxon>
        <taxon>Teratosphaeriaceae</taxon>
        <taxon>Elasticomyces</taxon>
    </lineage>
</organism>
<feature type="compositionally biased region" description="Polar residues" evidence="1">
    <location>
        <begin position="26"/>
        <end position="43"/>
    </location>
</feature>
<dbReference type="Proteomes" id="UP001310594">
    <property type="component" value="Unassembled WGS sequence"/>
</dbReference>
<evidence type="ECO:0000256" key="1">
    <source>
        <dbReference type="SAM" id="MobiDB-lite"/>
    </source>
</evidence>
<comment type="caution">
    <text evidence="2">The sequence shown here is derived from an EMBL/GenBank/DDBJ whole genome shotgun (WGS) entry which is preliminary data.</text>
</comment>
<accession>A0AAN7WH47</accession>
<sequence length="340" mass="37523">MLSFSVAFSLAMGPARHDQAPKPGQHSPNHPNSAKQSVTIQQNARHHHDLRAKHNNQQTPTKQRSSHIEVRTPTGQLDRSFMQLSPESQRLQRRIRASRSKLFLPDPAQADRDSLRLLEAAHIKRSKDGRRERVFIYAGALVVDIEDAEDGWTAVTSEETQDFCKVLHLHDQQVVLRDEKTTLEFSSSGHESSPYASSEQHEDVAGARLAAGADGSALLPLLARHLDDRTDDRSVVEQSLSRYRQQQVDSLHALFASVRARDEAVVQLDASTQVAATVEEESDGAEKLTGGSDRSASNEVRSDDEAMASVRPNGKAVGEVESFTHGEDYGVDGDNGWQVI</sequence>
<dbReference type="EMBL" id="JAVRQU010000003">
    <property type="protein sequence ID" value="KAK5705317.1"/>
    <property type="molecule type" value="Genomic_DNA"/>
</dbReference>
<feature type="region of interest" description="Disordered" evidence="1">
    <location>
        <begin position="15"/>
        <end position="47"/>
    </location>
</feature>
<proteinExistence type="predicted"/>
<name>A0AAN7WH47_9PEZI</name>